<feature type="compositionally biased region" description="Polar residues" evidence="2">
    <location>
        <begin position="770"/>
        <end position="780"/>
    </location>
</feature>
<feature type="region of interest" description="Disordered" evidence="2">
    <location>
        <begin position="1"/>
        <end position="28"/>
    </location>
</feature>
<feature type="compositionally biased region" description="Basic and acidic residues" evidence="2">
    <location>
        <begin position="528"/>
        <end position="538"/>
    </location>
</feature>
<name>I3JE98_ORENI</name>
<feature type="compositionally biased region" description="Basic and acidic residues" evidence="2">
    <location>
        <begin position="1000"/>
        <end position="1034"/>
    </location>
</feature>
<dbReference type="OMA" id="AMWFRQY"/>
<evidence type="ECO:0000313" key="5">
    <source>
        <dbReference type="Proteomes" id="UP000005207"/>
    </source>
</evidence>
<keyword evidence="1" id="KW-0479">Metal-binding</keyword>
<dbReference type="CTD" id="555219"/>
<feature type="compositionally biased region" description="Polar residues" evidence="2">
    <location>
        <begin position="815"/>
        <end position="839"/>
    </location>
</feature>
<feature type="compositionally biased region" description="Basic and acidic residues" evidence="2">
    <location>
        <begin position="632"/>
        <end position="642"/>
    </location>
</feature>
<reference evidence="4" key="3">
    <citation type="submission" date="2025-09" db="UniProtKB">
        <authorList>
            <consortium name="Ensembl"/>
        </authorList>
    </citation>
    <scope>IDENTIFICATION</scope>
</reference>
<feature type="compositionally biased region" description="Polar residues" evidence="2">
    <location>
        <begin position="381"/>
        <end position="430"/>
    </location>
</feature>
<evidence type="ECO:0000256" key="1">
    <source>
        <dbReference type="PROSITE-ProRule" id="PRU00042"/>
    </source>
</evidence>
<dbReference type="OrthoDB" id="5863628at2759"/>
<feature type="region of interest" description="Disordered" evidence="2">
    <location>
        <begin position="1000"/>
        <end position="1205"/>
    </location>
</feature>
<reference evidence="4" key="2">
    <citation type="submission" date="2025-08" db="UniProtKB">
        <authorList>
            <consortium name="Ensembl"/>
        </authorList>
    </citation>
    <scope>IDENTIFICATION</scope>
</reference>
<keyword evidence="5" id="KW-1185">Reference proteome</keyword>
<dbReference type="InParanoid" id="I3JE98"/>
<feature type="compositionally biased region" description="Polar residues" evidence="2">
    <location>
        <begin position="1194"/>
        <end position="1204"/>
    </location>
</feature>
<dbReference type="PROSITE" id="PS00028">
    <property type="entry name" value="ZINC_FINGER_C2H2_1"/>
    <property type="match status" value="1"/>
</dbReference>
<dbReference type="STRING" id="8128.ENSONIP00000007189"/>
<feature type="compositionally biased region" description="Basic and acidic residues" evidence="2">
    <location>
        <begin position="1089"/>
        <end position="1108"/>
    </location>
</feature>
<accession>I3JE98</accession>
<proteinExistence type="predicted"/>
<evidence type="ECO:0000313" key="4">
    <source>
        <dbReference type="Ensembl" id="ENSONIP00000007189.1"/>
    </source>
</evidence>
<organism evidence="4 5">
    <name type="scientific">Oreochromis niloticus</name>
    <name type="common">Nile tilapia</name>
    <name type="synonym">Tilapia nilotica</name>
    <dbReference type="NCBI Taxonomy" id="8128"/>
    <lineage>
        <taxon>Eukaryota</taxon>
        <taxon>Metazoa</taxon>
        <taxon>Chordata</taxon>
        <taxon>Craniata</taxon>
        <taxon>Vertebrata</taxon>
        <taxon>Euteleostomi</taxon>
        <taxon>Actinopterygii</taxon>
        <taxon>Neopterygii</taxon>
        <taxon>Teleostei</taxon>
        <taxon>Neoteleostei</taxon>
        <taxon>Acanthomorphata</taxon>
        <taxon>Ovalentaria</taxon>
        <taxon>Cichlomorphae</taxon>
        <taxon>Cichliformes</taxon>
        <taxon>Cichlidae</taxon>
        <taxon>African cichlids</taxon>
        <taxon>Pseudocrenilabrinae</taxon>
        <taxon>Oreochromini</taxon>
        <taxon>Oreochromis</taxon>
    </lineage>
</organism>
<dbReference type="InterPro" id="IPR013087">
    <property type="entry name" value="Znf_C2H2_type"/>
</dbReference>
<dbReference type="eggNOG" id="ENOG502QSUK">
    <property type="taxonomic scope" value="Eukaryota"/>
</dbReference>
<dbReference type="GO" id="GO:0005634">
    <property type="term" value="C:nucleus"/>
    <property type="evidence" value="ECO:0007669"/>
    <property type="project" value="TreeGrafter"/>
</dbReference>
<feature type="region of interest" description="Disordered" evidence="2">
    <location>
        <begin position="791"/>
        <end position="810"/>
    </location>
</feature>
<feature type="compositionally biased region" description="Gly residues" evidence="2">
    <location>
        <begin position="1"/>
        <end position="12"/>
    </location>
</feature>
<evidence type="ECO:0000259" key="3">
    <source>
        <dbReference type="PROSITE" id="PS50157"/>
    </source>
</evidence>
<dbReference type="GeneTree" id="ENSGT00390000008748"/>
<feature type="compositionally biased region" description="Basic residues" evidence="2">
    <location>
        <begin position="721"/>
        <end position="731"/>
    </location>
</feature>
<feature type="domain" description="C2H2-type" evidence="3">
    <location>
        <begin position="504"/>
        <end position="534"/>
    </location>
</feature>
<feature type="region of interest" description="Disordered" evidence="2">
    <location>
        <begin position="528"/>
        <end position="781"/>
    </location>
</feature>
<dbReference type="PROSITE" id="PS50157">
    <property type="entry name" value="ZINC_FINGER_C2H2_2"/>
    <property type="match status" value="1"/>
</dbReference>
<feature type="compositionally biased region" description="Basic and acidic residues" evidence="2">
    <location>
        <begin position="1304"/>
        <end position="1339"/>
    </location>
</feature>
<evidence type="ECO:0000256" key="2">
    <source>
        <dbReference type="SAM" id="MobiDB-lite"/>
    </source>
</evidence>
<dbReference type="InterPro" id="IPR040010">
    <property type="entry name" value="ZN608/ZN609"/>
</dbReference>
<dbReference type="PANTHER" id="PTHR21564">
    <property type="entry name" value="BRAKELESS PROTEIN"/>
    <property type="match status" value="1"/>
</dbReference>
<sequence>MSLSGGTAGGKGVDSNAVDTYDSGDEWDIGVGNLIIDLDADLEKDKLEMSGTKDGMAAPPSAVAALPDNIRFVSPVSGSQGKESKSKYKRSKNSKDNNNKASAGDGGKKETTGRTQGEPTGTAASAAAAGNNSTSGKNMEKVGKASRGVLGGKKEKDGASGKSKKDKTDGAPVVAIGVTEKDVVSQAQVALGNSRNASFENTQSADLADANQMGNIALEPVGIVPALTTKTEPEEVENGNGECKTLKKVKNEKMESPVSTPAPPPLHLLATVGNSEIASPCEQIMVRTRSVAVNTSDVALSTEPECLGPCEPGTSVNLEGIVWQETEDGMLVVNVTWRNKTYVGTLLDCTRHDWAPPRFCESPTSDLEMRNGRGRGKRMRPNSNTPLNENSNSSDSKGTTNNKTRAASNSKGRRGSQTPSERRTPPNSNTEDIKASPSSAGKRKTKPTSDMEPNSSSEDTKGNKRMRTNSNSGGVGPTGLPIPSIKTEPLAPPLDRSCPSPVLIDCPHPNCNKKYKHINGLKYHQARAHNDDDIKLDLDGDSEYGEDSTLHPEPGNCNGASISQKGCLSPARSATPKGRNFDAQSPSPSPGKFGSKQNKKKIAETDAETGGTPMDGCEDGPCLTDEASNDGIDDKRGSEKSKKANTSAKTDKMAQKNLKSPRPIGPGPTATQQIYSFPPGNPNSSPGLTPMMQGIPKSPQMKGAQPKPPAIGDPASSSSKDKKKKDKKKKDGGKEADSPKPPGKGGKLEEGKLPYSEPCDQGNKGEGLLNGSSETHQSRLASIKAEADKIYSFSDNAPSPSIGVASRIDGSGMPQTLTPLHVVNQNGADNSSVKTNSPAYSDISDAGEDGEGKLEAVKVRTEDQAIRESVKKALFPNQTPNKDSPYYPGYDTYYSPNYVNPSPGGPNPGTTAAEGQVKIKRDDEQDQVEEKVKVEVHEDRKPDSTAPAQQQQQPSVIQQRSNMYMQPLYYNQYAYVPPYAYHPDQAYLMSTNPAYRQQYEERQRQMAEQHRAAEKKSDVAMKERESSMKDEWKQKSLMPPSLSKTPSQSDLGKVQQQPSKSRDSPSEPTSKPMGTIKGEDSKSQQPEGLKMKLTEGGHHGKEDPKQALESRGQAGLEQAMWFRQYPESQKSQAEDEHQQQHARWKDREHDRKLKDERPRPKDSQSGPKEDSKESSDPRITSEDHRAMSKDSRSNPHMQFSSPLAQHQGYMPYMHGYPYGQGYDPNHPGYRGMPSVMMQNYPGSYLPGGYPFSPYGSKIAGAEEGSDKSRASPTVTKTATDSKALDNLHLHTSQYKSKSPTVGDKPPHDREREQDRGTSGDRDRDRERERERERDVDRPRSSPSQRIMPSHHHLGYPLQYDLSYATGKPDRHTSTLQRFI</sequence>
<keyword evidence="1" id="KW-0863">Zinc-finger</keyword>
<dbReference type="PANTHER" id="PTHR21564:SF2">
    <property type="entry name" value="ZINC FINGER PROTEIN 609"/>
    <property type="match status" value="1"/>
</dbReference>
<feature type="region of interest" description="Disordered" evidence="2">
    <location>
        <begin position="353"/>
        <end position="501"/>
    </location>
</feature>
<keyword evidence="1" id="KW-0862">Zinc</keyword>
<feature type="compositionally biased region" description="Basic and acidic residues" evidence="2">
    <location>
        <begin position="917"/>
        <end position="943"/>
    </location>
</feature>
<feature type="compositionally biased region" description="Basic and acidic residues" evidence="2">
    <location>
        <begin position="1132"/>
        <end position="1193"/>
    </location>
</feature>
<dbReference type="GO" id="GO:0006357">
    <property type="term" value="P:regulation of transcription by RNA polymerase II"/>
    <property type="evidence" value="ECO:0007669"/>
    <property type="project" value="TreeGrafter"/>
</dbReference>
<protein>
    <submittedName>
        <fullName evidence="4">Zinc finger protein 609b</fullName>
    </submittedName>
</protein>
<feature type="compositionally biased region" description="Polar residues" evidence="2">
    <location>
        <begin position="1042"/>
        <end position="1059"/>
    </location>
</feature>
<feature type="region of interest" description="Disordered" evidence="2">
    <location>
        <begin position="1260"/>
        <end position="1353"/>
    </location>
</feature>
<dbReference type="Proteomes" id="UP000005207">
    <property type="component" value="Linkage group LG1"/>
</dbReference>
<feature type="compositionally biased region" description="Polar residues" evidence="2">
    <location>
        <begin position="1289"/>
        <end position="1299"/>
    </location>
</feature>
<feature type="region of interest" description="Disordered" evidence="2">
    <location>
        <begin position="815"/>
        <end position="854"/>
    </location>
</feature>
<feature type="compositionally biased region" description="Low complexity" evidence="2">
    <location>
        <begin position="120"/>
        <end position="136"/>
    </location>
</feature>
<feature type="region of interest" description="Disordered" evidence="2">
    <location>
        <begin position="50"/>
        <end position="170"/>
    </location>
</feature>
<reference evidence="5" key="1">
    <citation type="submission" date="2012-01" db="EMBL/GenBank/DDBJ databases">
        <title>The Genome Sequence of Oreochromis niloticus (Nile Tilapia).</title>
        <authorList>
            <consortium name="Broad Institute Genome Assembly Team"/>
            <consortium name="Broad Institute Sequencing Platform"/>
            <person name="Di Palma F."/>
            <person name="Johnson J."/>
            <person name="Lander E.S."/>
            <person name="Lindblad-Toh K."/>
        </authorList>
    </citation>
    <scope>NUCLEOTIDE SEQUENCE [LARGE SCALE GENOMIC DNA]</scope>
</reference>
<feature type="region of interest" description="Disordered" evidence="2">
    <location>
        <begin position="867"/>
        <end position="959"/>
    </location>
</feature>
<feature type="compositionally biased region" description="Polar residues" evidence="2">
    <location>
        <begin position="1270"/>
        <end position="1280"/>
    </location>
</feature>
<gene>
    <name evidence="4" type="primary">ZNF609</name>
    <name evidence="4" type="synonym">znf609b</name>
</gene>
<dbReference type="Ensembl" id="ENSONIT00000007194.2">
    <property type="protein sequence ID" value="ENSONIP00000007189.1"/>
    <property type="gene ID" value="ENSONIG00000005706.2"/>
</dbReference>
<dbReference type="GO" id="GO:0008270">
    <property type="term" value="F:zinc ion binding"/>
    <property type="evidence" value="ECO:0007669"/>
    <property type="project" value="UniProtKB-KW"/>
</dbReference>
<dbReference type="HOGENOM" id="CLU_004142_1_0_1"/>
<feature type="compositionally biased region" description="Low complexity" evidence="2">
    <location>
        <begin position="949"/>
        <end position="959"/>
    </location>
</feature>